<reference evidence="1 2" key="1">
    <citation type="submission" date="2015-08" db="EMBL/GenBank/DDBJ databases">
        <title>Next Generation Sequencing and Analysis of the Genome of Puccinia sorghi L Schw, the Causal Agent of Maize Common Rust.</title>
        <authorList>
            <person name="Rochi L."/>
            <person name="Burguener G."/>
            <person name="Darino M."/>
            <person name="Turjanski A."/>
            <person name="Kreff E."/>
            <person name="Dieguez M.J."/>
            <person name="Sacco F."/>
        </authorList>
    </citation>
    <scope>NUCLEOTIDE SEQUENCE [LARGE SCALE GENOMIC DNA]</scope>
    <source>
        <strain evidence="1 2">RO10H11247</strain>
    </source>
</reference>
<organism evidence="1 2">
    <name type="scientific">Puccinia sorghi</name>
    <dbReference type="NCBI Taxonomy" id="27349"/>
    <lineage>
        <taxon>Eukaryota</taxon>
        <taxon>Fungi</taxon>
        <taxon>Dikarya</taxon>
        <taxon>Basidiomycota</taxon>
        <taxon>Pucciniomycotina</taxon>
        <taxon>Pucciniomycetes</taxon>
        <taxon>Pucciniales</taxon>
        <taxon>Pucciniaceae</taxon>
        <taxon>Puccinia</taxon>
    </lineage>
</organism>
<evidence type="ECO:0000313" key="1">
    <source>
        <dbReference type="EMBL" id="KNZ60675.1"/>
    </source>
</evidence>
<dbReference type="VEuPathDB" id="FungiDB:VP01_1520g6"/>
<comment type="caution">
    <text evidence="1">The sequence shown here is derived from an EMBL/GenBank/DDBJ whole genome shotgun (WGS) entry which is preliminary data.</text>
</comment>
<keyword evidence="2" id="KW-1185">Reference proteome</keyword>
<dbReference type="Proteomes" id="UP000037035">
    <property type="component" value="Unassembled WGS sequence"/>
</dbReference>
<accession>A0A0L6VKL6</accession>
<evidence type="ECO:0000313" key="2">
    <source>
        <dbReference type="Proteomes" id="UP000037035"/>
    </source>
</evidence>
<dbReference type="AlphaFoldDB" id="A0A0L6VKL6"/>
<proteinExistence type="predicted"/>
<name>A0A0L6VKL6_9BASI</name>
<protein>
    <submittedName>
        <fullName evidence="1">Uncharacterized protein</fullName>
    </submittedName>
</protein>
<sequence>MDATVHANVITHINKNEKLLWKSMNEYFASQHTTNRARVWNYFSYLAFNNSDVLGFITKNKAAIEQLHEIKDGQAKQSKKA</sequence>
<gene>
    <name evidence="1" type="ORF">VP01_1520g6</name>
</gene>
<dbReference type="OrthoDB" id="8003956at2759"/>
<dbReference type="EMBL" id="LAVV01005787">
    <property type="protein sequence ID" value="KNZ60675.1"/>
    <property type="molecule type" value="Genomic_DNA"/>
</dbReference>